<name>H1W3U8_COLHI</name>
<proteinExistence type="predicted"/>
<organism evidence="2 3">
    <name type="scientific">Colletotrichum higginsianum (strain IMI 349063)</name>
    <name type="common">Crucifer anthracnose fungus</name>
    <dbReference type="NCBI Taxonomy" id="759273"/>
    <lineage>
        <taxon>Eukaryota</taxon>
        <taxon>Fungi</taxon>
        <taxon>Dikarya</taxon>
        <taxon>Ascomycota</taxon>
        <taxon>Pezizomycotina</taxon>
        <taxon>Sordariomycetes</taxon>
        <taxon>Hypocreomycetidae</taxon>
        <taxon>Glomerellales</taxon>
        <taxon>Glomerellaceae</taxon>
        <taxon>Colletotrichum</taxon>
        <taxon>Colletotrichum destructivum species complex</taxon>
    </lineage>
</organism>
<dbReference type="AlphaFoldDB" id="H1W3U8"/>
<reference evidence="3" key="1">
    <citation type="journal article" date="2012" name="Nat. Genet.">
        <title>Lifestyle transitions in plant pathogenic Colletotrichum fungi deciphered by genome and transcriptome analyses.</title>
        <authorList>
            <person name="O'Connell R.J."/>
            <person name="Thon M.R."/>
            <person name="Hacquard S."/>
            <person name="Amyotte S.G."/>
            <person name="Kleemann J."/>
            <person name="Torres M.F."/>
            <person name="Damm U."/>
            <person name="Buiate E.A."/>
            <person name="Epstein L."/>
            <person name="Alkan N."/>
            <person name="Altmueller J."/>
            <person name="Alvarado-Balderrama L."/>
            <person name="Bauser C.A."/>
            <person name="Becker C."/>
            <person name="Birren B.W."/>
            <person name="Chen Z."/>
            <person name="Choi J."/>
            <person name="Crouch J.A."/>
            <person name="Duvick J.P."/>
            <person name="Farman M.A."/>
            <person name="Gan P."/>
            <person name="Heiman D."/>
            <person name="Henrissat B."/>
            <person name="Howard R.J."/>
            <person name="Kabbage M."/>
            <person name="Koch C."/>
            <person name="Kracher B."/>
            <person name="Kubo Y."/>
            <person name="Law A.D."/>
            <person name="Lebrun M.-H."/>
            <person name="Lee Y.-H."/>
            <person name="Miyara I."/>
            <person name="Moore N."/>
            <person name="Neumann U."/>
            <person name="Nordstroem K."/>
            <person name="Panaccione D.G."/>
            <person name="Panstruga R."/>
            <person name="Place M."/>
            <person name="Proctor R.H."/>
            <person name="Prusky D."/>
            <person name="Rech G."/>
            <person name="Reinhardt R."/>
            <person name="Rollins J.A."/>
            <person name="Rounsley S."/>
            <person name="Schardl C.L."/>
            <person name="Schwartz D.C."/>
            <person name="Shenoy N."/>
            <person name="Shirasu K."/>
            <person name="Sikhakolli U.R."/>
            <person name="Stueber K."/>
            <person name="Sukno S.A."/>
            <person name="Sweigard J.A."/>
            <person name="Takano Y."/>
            <person name="Takahara H."/>
            <person name="Trail F."/>
            <person name="van der Does H.C."/>
            <person name="Voll L.M."/>
            <person name="Will I."/>
            <person name="Young S."/>
            <person name="Zeng Q."/>
            <person name="Zhang J."/>
            <person name="Zhou S."/>
            <person name="Dickman M.B."/>
            <person name="Schulze-Lefert P."/>
            <person name="Ver Loren van Themaat E."/>
            <person name="Ma L.-J."/>
            <person name="Vaillancourt L.J."/>
        </authorList>
    </citation>
    <scope>NUCLEOTIDE SEQUENCE [LARGE SCALE GENOMIC DNA]</scope>
    <source>
        <strain evidence="3">IMI 349063</strain>
    </source>
</reference>
<dbReference type="Proteomes" id="UP000007174">
    <property type="component" value="Unassembled WGS sequence"/>
</dbReference>
<feature type="region of interest" description="Disordered" evidence="1">
    <location>
        <begin position="1"/>
        <end position="74"/>
    </location>
</feature>
<protein>
    <submittedName>
        <fullName evidence="2">Uncharacterized protein</fullName>
    </submittedName>
</protein>
<feature type="compositionally biased region" description="Basic residues" evidence="1">
    <location>
        <begin position="51"/>
        <end position="62"/>
    </location>
</feature>
<dbReference type="EMBL" id="CACQ02009431">
    <property type="protein sequence ID" value="CCF47161.1"/>
    <property type="molecule type" value="Genomic_DNA"/>
</dbReference>
<accession>H1W3U8</accession>
<gene>
    <name evidence="2" type="ORF">CH063_15660</name>
</gene>
<feature type="compositionally biased region" description="Polar residues" evidence="1">
    <location>
        <begin position="38"/>
        <end position="49"/>
    </location>
</feature>
<evidence type="ECO:0000313" key="2">
    <source>
        <dbReference type="EMBL" id="CCF47161.1"/>
    </source>
</evidence>
<sequence>MSSNQLRRTARPETTRRVIATASRRPLEKPSYAESRCPQRSSTPQAESRNLSRRRRCRRRRYPGPAATAPSVRY</sequence>
<evidence type="ECO:0000256" key="1">
    <source>
        <dbReference type="SAM" id="MobiDB-lite"/>
    </source>
</evidence>
<dbReference type="HOGENOM" id="CLU_2687707_0_0_1"/>
<evidence type="ECO:0000313" key="3">
    <source>
        <dbReference type="Proteomes" id="UP000007174"/>
    </source>
</evidence>